<evidence type="ECO:0000313" key="3">
    <source>
        <dbReference type="EMBL" id="MDR7211946.1"/>
    </source>
</evidence>
<evidence type="ECO:0000259" key="2">
    <source>
        <dbReference type="PROSITE" id="PS50853"/>
    </source>
</evidence>
<dbReference type="EMBL" id="JAVDWQ010000017">
    <property type="protein sequence ID" value="MDR7211946.1"/>
    <property type="molecule type" value="Genomic_DNA"/>
</dbReference>
<proteinExistence type="predicted"/>
<gene>
    <name evidence="3" type="ORF">J2W48_003903</name>
</gene>
<organism evidence="3 4">
    <name type="scientific">Flavobacterium piscis</name>
    <dbReference type="NCBI Taxonomy" id="1114874"/>
    <lineage>
        <taxon>Bacteria</taxon>
        <taxon>Pseudomonadati</taxon>
        <taxon>Bacteroidota</taxon>
        <taxon>Flavobacteriia</taxon>
        <taxon>Flavobacteriales</taxon>
        <taxon>Flavobacteriaceae</taxon>
        <taxon>Flavobacterium</taxon>
    </lineage>
</organism>
<dbReference type="SMART" id="SM00060">
    <property type="entry name" value="FN3"/>
    <property type="match status" value="2"/>
</dbReference>
<dbReference type="InterPro" id="IPR036116">
    <property type="entry name" value="FN3_sf"/>
</dbReference>
<reference evidence="3 4" key="1">
    <citation type="submission" date="2023-07" db="EMBL/GenBank/DDBJ databases">
        <title>Sorghum-associated microbial communities from plants grown in Nebraska, USA.</title>
        <authorList>
            <person name="Schachtman D."/>
        </authorList>
    </citation>
    <scope>NUCLEOTIDE SEQUENCE [LARGE SCALE GENOMIC DNA]</scope>
    <source>
        <strain evidence="3 4">4129</strain>
    </source>
</reference>
<dbReference type="SUPFAM" id="SSF49265">
    <property type="entry name" value="Fibronectin type III"/>
    <property type="match status" value="1"/>
</dbReference>
<feature type="coiled-coil region" evidence="1">
    <location>
        <begin position="484"/>
        <end position="511"/>
    </location>
</feature>
<accession>A0ABU1YEI3</accession>
<dbReference type="Gene3D" id="2.60.40.10">
    <property type="entry name" value="Immunoglobulins"/>
    <property type="match status" value="2"/>
</dbReference>
<protein>
    <submittedName>
        <fullName evidence="3">TANFOR domain-containing protein</fullName>
    </submittedName>
</protein>
<dbReference type="RefSeq" id="WP_310283377.1">
    <property type="nucleotide sequence ID" value="NZ_JAVDWQ010000017.1"/>
</dbReference>
<keyword evidence="1" id="KW-0175">Coiled coil</keyword>
<evidence type="ECO:0000313" key="4">
    <source>
        <dbReference type="Proteomes" id="UP001269081"/>
    </source>
</evidence>
<feature type="domain" description="Fibronectin type-III" evidence="2">
    <location>
        <begin position="290"/>
        <end position="383"/>
    </location>
</feature>
<sequence length="1057" mass="116974">MKNFFKNIILFTLFCSPFGGWGDAYAQLYPVQLTPVFNSPYSVKISDYATSMDTKMQLLINPTDIAISQRQVRLKLYIQGNGLNIQSSDFIQGQRPIFINGGELQTLTNTDISALFRLENLQGISPAQYANGLPEGMYSFCFEMYDFVTNQKISQKSCASLYLILNDPPLLNTPQRNEQIASTEFPNILFTWTPRQRNATNVSYKFELKQLIDPTLDPQFGFQMSPVLYEETLFGTALLYNVSMPILTPGLRYAWRVKAISTTGLSENAVFKNDGYSEIYSFKYTASCAAPTFLLSESQSSKSVKITWEGVPEHTRYQLQYKKQDVRNAQWFSTNSLNTQSLITNLEPGVTYQFRVGSSCDPAAEGVQSFTYSGISTFTTPVESTGVAAYNCGIIPQINIQNQKPLTNLIQSETFKAGDFPVTILELQGENSPYSGRGYIVVPYLGDTKIAVEFNNIVVNTDYQLISGVVETSYNPKWGNVVDVKEIIDDIKGLLEEIADLFNKADELEKQKAAGTTSEEDYNKNWKEIYTGLEKAKEQYKTLVNAPDIPEDLKEKVADLDPVFVELASNNYTTSGNQNQENLAKTNAVFDEVNKFFSEKCDASLKSIVAFLATEKVNYLKLVASEVSKTTASVSGSKTYMTSIYDEGKGILKITHYKGWSISNPVQNLFLIETNDAELNKLKVTKFWLSYAPNSVDGYAAGVEVVVYFKDPVPDVADPFCTQKTTIVKGVSAQAQFADAMGQMVFYGALGLGSVEALASVKATECITGFTLDAGFQMGINAIVKTYLKESFTTKQLMKEISLPSAATSCATAALVNKCGTGCAGVSGFVVGFSDDVWNQVKSGKSISEVEISQSTLNGIKLGILNILVQKVVTFGIGKFSAWRGKYTSKQVEDALEDLQAHPEKYGVEGNVVANTLKKVVLGSEDLSQFAIKFRKTLSVPNHRGNVAVFEYLDTSGNLIKKAFTTEVGNDTHAEQLAKIWFEKNGISKSVVKRIYSELEPCELGSACKKMLNDDFPKAGKSFSYDYPGGDNATVDVITKRRKALEDRYNELIEILK</sequence>
<keyword evidence="4" id="KW-1185">Reference proteome</keyword>
<dbReference type="CDD" id="cd00063">
    <property type="entry name" value="FN3"/>
    <property type="match status" value="1"/>
</dbReference>
<dbReference type="InterPro" id="IPR003961">
    <property type="entry name" value="FN3_dom"/>
</dbReference>
<dbReference type="Proteomes" id="UP001269081">
    <property type="component" value="Unassembled WGS sequence"/>
</dbReference>
<dbReference type="InterPro" id="IPR032722">
    <property type="entry name" value="Deaminase_XOO_2897"/>
</dbReference>
<evidence type="ECO:0000256" key="1">
    <source>
        <dbReference type="SAM" id="Coils"/>
    </source>
</evidence>
<comment type="caution">
    <text evidence="3">The sequence shown here is derived from an EMBL/GenBank/DDBJ whole genome shotgun (WGS) entry which is preliminary data.</text>
</comment>
<dbReference type="PROSITE" id="PS50853">
    <property type="entry name" value="FN3"/>
    <property type="match status" value="1"/>
</dbReference>
<dbReference type="InterPro" id="IPR013783">
    <property type="entry name" value="Ig-like_fold"/>
</dbReference>
<name>A0ABU1YEI3_9FLAO</name>
<dbReference type="Pfam" id="PF14440">
    <property type="entry name" value="XOO_2897-deam"/>
    <property type="match status" value="1"/>
</dbReference>